<comment type="caution">
    <text evidence="3">The sequence shown here is derived from an EMBL/GenBank/DDBJ whole genome shotgun (WGS) entry which is preliminary data.</text>
</comment>
<dbReference type="RefSeq" id="WP_114372640.1">
    <property type="nucleotide sequence ID" value="NZ_QPEX01000045.1"/>
</dbReference>
<feature type="chain" id="PRO_5016809817" evidence="1">
    <location>
        <begin position="24"/>
        <end position="232"/>
    </location>
</feature>
<keyword evidence="1" id="KW-0732">Signal</keyword>
<dbReference type="OrthoDB" id="9780017at2"/>
<feature type="signal peptide" evidence="1">
    <location>
        <begin position="1"/>
        <end position="23"/>
    </location>
</feature>
<dbReference type="AlphaFoldDB" id="A0A368KKX8"/>
<evidence type="ECO:0000259" key="2">
    <source>
        <dbReference type="Pfam" id="PF06439"/>
    </source>
</evidence>
<protein>
    <submittedName>
        <fullName evidence="3">DUF1080 domain-containing protein</fullName>
    </submittedName>
</protein>
<evidence type="ECO:0000313" key="3">
    <source>
        <dbReference type="EMBL" id="RCS41436.1"/>
    </source>
</evidence>
<dbReference type="GO" id="GO:0016787">
    <property type="term" value="F:hydrolase activity"/>
    <property type="evidence" value="ECO:0007669"/>
    <property type="project" value="InterPro"/>
</dbReference>
<gene>
    <name evidence="3" type="ORF">DTL42_23045</name>
</gene>
<organism evidence="3 4">
    <name type="scientific">Bremerella cremea</name>
    <dbReference type="NCBI Taxonomy" id="1031537"/>
    <lineage>
        <taxon>Bacteria</taxon>
        <taxon>Pseudomonadati</taxon>
        <taxon>Planctomycetota</taxon>
        <taxon>Planctomycetia</taxon>
        <taxon>Pirellulales</taxon>
        <taxon>Pirellulaceae</taxon>
        <taxon>Bremerella</taxon>
    </lineage>
</organism>
<feature type="domain" description="3-keto-alpha-glucoside-1,2-lyase/3-keto-2-hydroxy-glucal hydratase" evidence="2">
    <location>
        <begin position="29"/>
        <end position="227"/>
    </location>
</feature>
<dbReference type="InterPro" id="IPR010496">
    <property type="entry name" value="AL/BT2_dom"/>
</dbReference>
<accession>A0A368KKX8</accession>
<name>A0A368KKX8_9BACT</name>
<evidence type="ECO:0000256" key="1">
    <source>
        <dbReference type="SAM" id="SignalP"/>
    </source>
</evidence>
<proteinExistence type="predicted"/>
<dbReference type="Proteomes" id="UP000253562">
    <property type="component" value="Unassembled WGS sequence"/>
</dbReference>
<reference evidence="3 4" key="1">
    <citation type="submission" date="2018-07" db="EMBL/GenBank/DDBJ databases">
        <title>Comparative genomes isolates from brazilian mangrove.</title>
        <authorList>
            <person name="De Araujo J.E."/>
            <person name="Taketani R.G."/>
            <person name="Silva M.C.P."/>
            <person name="Lourenco M.V."/>
            <person name="Oliveira V.M."/>
            <person name="Andreote F.D."/>
        </authorList>
    </citation>
    <scope>NUCLEOTIDE SEQUENCE [LARGE SCALE GENOMIC DNA]</scope>
    <source>
        <strain evidence="3 4">HEX PRIS-MGV</strain>
    </source>
</reference>
<dbReference type="Pfam" id="PF06439">
    <property type="entry name" value="3keto-disac_hyd"/>
    <property type="match status" value="1"/>
</dbReference>
<evidence type="ECO:0000313" key="4">
    <source>
        <dbReference type="Proteomes" id="UP000253562"/>
    </source>
</evidence>
<dbReference type="Gene3D" id="2.60.120.560">
    <property type="entry name" value="Exo-inulinase, domain 1"/>
    <property type="match status" value="1"/>
</dbReference>
<dbReference type="EMBL" id="QPEX01000045">
    <property type="protein sequence ID" value="RCS41436.1"/>
    <property type="molecule type" value="Genomic_DNA"/>
</dbReference>
<sequence length="232" mass="26120">MTRTWITLPCFVAVLFTAGFCQAAEDEKFVPLFDGETLDGWVQHGGTAKYTVEDGMIVGTSVPKTGNSFLCTEKPYDNFILEVEYMVDPLLNSGIQIRSNVYDEKKTYKTDEGKEITVSPGRVHGYQVEIDPSERAWSGGIYDEGRRGWLYKLEGKDDARAAFKQNEWNKYRIECRGDSIKTWVNGVPAADLKDDMTSSGFIALQVHGIGGDEKKVGKQIKWRNVNIIELED</sequence>